<feature type="transmembrane region" description="Helical" evidence="1">
    <location>
        <begin position="94"/>
        <end position="114"/>
    </location>
</feature>
<dbReference type="VEuPathDB" id="TrichDB:TVAG_497200"/>
<proteinExistence type="predicted"/>
<keyword evidence="1" id="KW-0812">Transmembrane</keyword>
<dbReference type="RefSeq" id="XP_001320320.1">
    <property type="nucleotide sequence ID" value="XM_001320285.1"/>
</dbReference>
<feature type="transmembrane region" description="Helical" evidence="1">
    <location>
        <begin position="24"/>
        <end position="44"/>
    </location>
</feature>
<dbReference type="Proteomes" id="UP000001542">
    <property type="component" value="Unassembled WGS sequence"/>
</dbReference>
<feature type="transmembrane region" description="Helical" evidence="1">
    <location>
        <begin position="56"/>
        <end position="74"/>
    </location>
</feature>
<dbReference type="VEuPathDB" id="TrichDB:TVAGG3_0803590"/>
<dbReference type="EMBL" id="DS113385">
    <property type="protein sequence ID" value="EAY08097.1"/>
    <property type="molecule type" value="Genomic_DNA"/>
</dbReference>
<dbReference type="AlphaFoldDB" id="A2EGW3"/>
<gene>
    <name evidence="2" type="ORF">TVAG_497200</name>
</gene>
<name>A2EGW3_TRIV3</name>
<keyword evidence="1" id="KW-1133">Transmembrane helix</keyword>
<reference evidence="2" key="2">
    <citation type="journal article" date="2007" name="Science">
        <title>Draft genome sequence of the sexually transmitted pathogen Trichomonas vaginalis.</title>
        <authorList>
            <person name="Carlton J.M."/>
            <person name="Hirt R.P."/>
            <person name="Silva J.C."/>
            <person name="Delcher A.L."/>
            <person name="Schatz M."/>
            <person name="Zhao Q."/>
            <person name="Wortman J.R."/>
            <person name="Bidwell S.L."/>
            <person name="Alsmark U.C.M."/>
            <person name="Besteiro S."/>
            <person name="Sicheritz-Ponten T."/>
            <person name="Noel C.J."/>
            <person name="Dacks J.B."/>
            <person name="Foster P.G."/>
            <person name="Simillion C."/>
            <person name="Van de Peer Y."/>
            <person name="Miranda-Saavedra D."/>
            <person name="Barton G.J."/>
            <person name="Westrop G.D."/>
            <person name="Mueller S."/>
            <person name="Dessi D."/>
            <person name="Fiori P.L."/>
            <person name="Ren Q."/>
            <person name="Paulsen I."/>
            <person name="Zhang H."/>
            <person name="Bastida-Corcuera F.D."/>
            <person name="Simoes-Barbosa A."/>
            <person name="Brown M.T."/>
            <person name="Hayes R.D."/>
            <person name="Mukherjee M."/>
            <person name="Okumura C.Y."/>
            <person name="Schneider R."/>
            <person name="Smith A.J."/>
            <person name="Vanacova S."/>
            <person name="Villalvazo M."/>
            <person name="Haas B.J."/>
            <person name="Pertea M."/>
            <person name="Feldblyum T.V."/>
            <person name="Utterback T.R."/>
            <person name="Shu C.L."/>
            <person name="Osoegawa K."/>
            <person name="de Jong P.J."/>
            <person name="Hrdy I."/>
            <person name="Horvathova L."/>
            <person name="Zubacova Z."/>
            <person name="Dolezal P."/>
            <person name="Malik S.B."/>
            <person name="Logsdon J.M. Jr."/>
            <person name="Henze K."/>
            <person name="Gupta A."/>
            <person name="Wang C.C."/>
            <person name="Dunne R.L."/>
            <person name="Upcroft J.A."/>
            <person name="Upcroft P."/>
            <person name="White O."/>
            <person name="Salzberg S.L."/>
            <person name="Tang P."/>
            <person name="Chiu C.-H."/>
            <person name="Lee Y.-S."/>
            <person name="Embley T.M."/>
            <person name="Coombs G.H."/>
            <person name="Mottram J.C."/>
            <person name="Tachezy J."/>
            <person name="Fraser-Liggett C.M."/>
            <person name="Johnson P.J."/>
        </authorList>
    </citation>
    <scope>NUCLEOTIDE SEQUENCE [LARGE SCALE GENOMIC DNA]</scope>
    <source>
        <strain evidence="2">G3</strain>
    </source>
</reference>
<sequence length="276" mass="32076">MTDEINSTLASGTMNEIVDSILDVIYYTECVFNWTLIQSIYVCVYLRKTTTSQGMTWYRSFITGFLLVFFPRILYSSLNNVNADEYSYFDYLSIFTPVWLSVNLFPFDFVFRILNIKTFQTVLTILQSHTEGLVFLNNMYLVSQVKNKVEHQILIIILVTLAPVMIQGLDFILSGDNRILMTPIAYLKRVLFLQILSVCLVTPALIWEEPPIDLVNVLYVLPILLDILRIIDLIHFDFNNYMFIDYIFSRLGDSSPKYIPRLVKKSNNQNVISTDF</sequence>
<keyword evidence="3" id="KW-1185">Reference proteome</keyword>
<dbReference type="OrthoDB" id="10619195at2759"/>
<feature type="transmembrane region" description="Helical" evidence="1">
    <location>
        <begin position="219"/>
        <end position="238"/>
    </location>
</feature>
<accession>A2EGW3</accession>
<dbReference type="InParanoid" id="A2EGW3"/>
<evidence type="ECO:0000313" key="3">
    <source>
        <dbReference type="Proteomes" id="UP000001542"/>
    </source>
</evidence>
<feature type="transmembrane region" description="Helical" evidence="1">
    <location>
        <begin position="186"/>
        <end position="207"/>
    </location>
</feature>
<keyword evidence="1" id="KW-0472">Membrane</keyword>
<dbReference type="KEGG" id="tva:4765993"/>
<organism evidence="2 3">
    <name type="scientific">Trichomonas vaginalis (strain ATCC PRA-98 / G3)</name>
    <dbReference type="NCBI Taxonomy" id="412133"/>
    <lineage>
        <taxon>Eukaryota</taxon>
        <taxon>Metamonada</taxon>
        <taxon>Parabasalia</taxon>
        <taxon>Trichomonadida</taxon>
        <taxon>Trichomonadidae</taxon>
        <taxon>Trichomonas</taxon>
    </lineage>
</organism>
<evidence type="ECO:0000313" key="2">
    <source>
        <dbReference type="EMBL" id="EAY08097.1"/>
    </source>
</evidence>
<reference evidence="2" key="1">
    <citation type="submission" date="2006-10" db="EMBL/GenBank/DDBJ databases">
        <authorList>
            <person name="Amadeo P."/>
            <person name="Zhao Q."/>
            <person name="Wortman J."/>
            <person name="Fraser-Liggett C."/>
            <person name="Carlton J."/>
        </authorList>
    </citation>
    <scope>NUCLEOTIDE SEQUENCE</scope>
    <source>
        <strain evidence="2">G3</strain>
    </source>
</reference>
<feature type="transmembrane region" description="Helical" evidence="1">
    <location>
        <begin position="153"/>
        <end position="174"/>
    </location>
</feature>
<evidence type="ECO:0008006" key="4">
    <source>
        <dbReference type="Google" id="ProtNLM"/>
    </source>
</evidence>
<evidence type="ECO:0000256" key="1">
    <source>
        <dbReference type="SAM" id="Phobius"/>
    </source>
</evidence>
<protein>
    <recommendedName>
        <fullName evidence="4">Transmembrane protein</fullName>
    </recommendedName>
</protein>